<evidence type="ECO:0000313" key="1">
    <source>
        <dbReference type="EMBL" id="UUC45663.1"/>
    </source>
</evidence>
<dbReference type="InterPro" id="IPR041662">
    <property type="entry name" value="SusD-like_2"/>
</dbReference>
<evidence type="ECO:0000313" key="2">
    <source>
        <dbReference type="Proteomes" id="UP001059844"/>
    </source>
</evidence>
<organism evidence="1 2">
    <name type="scientific">Flavobacterium cerinum</name>
    <dbReference type="NCBI Taxonomy" id="2502784"/>
    <lineage>
        <taxon>Bacteria</taxon>
        <taxon>Pseudomonadati</taxon>
        <taxon>Bacteroidota</taxon>
        <taxon>Flavobacteriia</taxon>
        <taxon>Flavobacteriales</taxon>
        <taxon>Flavobacteriaceae</taxon>
        <taxon>Flavobacterium</taxon>
    </lineage>
</organism>
<protein>
    <submittedName>
        <fullName evidence="1">SusD/RagB family nutrient-binding outer membrane lipoprotein</fullName>
    </submittedName>
</protein>
<dbReference type="SUPFAM" id="SSF48452">
    <property type="entry name" value="TPR-like"/>
    <property type="match status" value="1"/>
</dbReference>
<keyword evidence="1" id="KW-0449">Lipoprotein</keyword>
<dbReference type="Proteomes" id="UP001059844">
    <property type="component" value="Chromosome"/>
</dbReference>
<proteinExistence type="predicted"/>
<dbReference type="Pfam" id="PF12771">
    <property type="entry name" value="SusD-like_2"/>
    <property type="match status" value="1"/>
</dbReference>
<keyword evidence="2" id="KW-1185">Reference proteome</keyword>
<dbReference type="RefSeq" id="WP_256551351.1">
    <property type="nucleotide sequence ID" value="NZ_CP101751.1"/>
</dbReference>
<gene>
    <name evidence="1" type="ORF">NOX80_00270</name>
</gene>
<reference evidence="1" key="1">
    <citation type="submission" date="2022-07" db="EMBL/GenBank/DDBJ databases">
        <title>Isolation, identification, and degradation of a PFOSA degrading strain from sewage treatment plant.</title>
        <authorList>
            <person name="Zhang L."/>
            <person name="Huo Y."/>
        </authorList>
    </citation>
    <scope>NUCLEOTIDE SEQUENCE</scope>
    <source>
        <strain evidence="1">C1</strain>
    </source>
</reference>
<dbReference type="EMBL" id="CP101751">
    <property type="protein sequence ID" value="UUC45663.1"/>
    <property type="molecule type" value="Genomic_DNA"/>
</dbReference>
<dbReference type="Gene3D" id="1.25.40.390">
    <property type="match status" value="1"/>
</dbReference>
<sequence length="494" mass="54521">MKKYKIHLFSLVAALGLSSCDNYLDINDSPNNPTYENVTPDLALSGAITQPYRSFSTQVNLLGNLFMNSWGGNVNSVTGIYTVEFDLNIDNSFYGRIWENLFLTSLGLTNIQNYPSDSYDNHKAIAKVMKVFYFQYLVDLYGDMPYSQAHNPLNTTPTYDNAQTIYRDLVAQLDAAVAMIDNAPAGTNAVGLEDPVFKGNMNNWKKLANTIKLRLLIRESGVAASQAYLNSEFQELINSGAQFITADAVVNPGYSNANNDRQNPFYNSYGYQINETTPRSGYTSTIATKNAIESLNGVKYGVFDNRLSRLFKQVGSSWAGVIQGQDGIQAPDNLANIGPGLVKNSAQDGYILTAAESYFLQAEAAFRGYLPGTPKTLFETGIQKSFDLLGATNGSAYISSINSVNRLGWDGSTNKIEAIMTQKWIALMGINGIESWIEYTRTGFPLTDLAITATRPYKPYRLMYPNSEYTANGSNVPSQSQNDAFTNKIFWALP</sequence>
<dbReference type="PROSITE" id="PS51257">
    <property type="entry name" value="PROKAR_LIPOPROTEIN"/>
    <property type="match status" value="1"/>
</dbReference>
<dbReference type="InterPro" id="IPR011990">
    <property type="entry name" value="TPR-like_helical_dom_sf"/>
</dbReference>
<accession>A0ABY5IV71</accession>
<name>A0ABY5IV71_9FLAO</name>